<organism evidence="2 3">
    <name type="scientific">Sulfurifustis variabilis</name>
    <dbReference type="NCBI Taxonomy" id="1675686"/>
    <lineage>
        <taxon>Bacteria</taxon>
        <taxon>Pseudomonadati</taxon>
        <taxon>Pseudomonadota</taxon>
        <taxon>Gammaproteobacteria</taxon>
        <taxon>Acidiferrobacterales</taxon>
        <taxon>Acidiferrobacteraceae</taxon>
        <taxon>Sulfurifustis</taxon>
    </lineage>
</organism>
<reference evidence="2 3" key="1">
    <citation type="submission" date="2015-08" db="EMBL/GenBank/DDBJ databases">
        <title>Complete genome sequence of Sulfurifustis variabilis.</title>
        <authorList>
            <person name="Miura A."/>
            <person name="Kojima H."/>
            <person name="Fukui M."/>
        </authorList>
    </citation>
    <scope>NUCLEOTIDE SEQUENCE [LARGE SCALE GENOMIC DNA]</scope>
    <source>
        <strain evidence="3">skN76</strain>
    </source>
</reference>
<dbReference type="SUPFAM" id="SSF53335">
    <property type="entry name" value="S-adenosyl-L-methionine-dependent methyltransferases"/>
    <property type="match status" value="1"/>
</dbReference>
<dbReference type="Proteomes" id="UP000218899">
    <property type="component" value="Chromosome"/>
</dbReference>
<dbReference type="InterPro" id="IPR041698">
    <property type="entry name" value="Methyltransf_25"/>
</dbReference>
<name>A0A1B4VA85_9GAMM</name>
<dbReference type="OrthoDB" id="9760689at2"/>
<sequence>MTCCCCPHSADAGRLFSRLARRYRRRYQRAGLEASQRQLIEGLRRAGFEGRTLLEIGSGVGYLHQLLLEAGARRAVGIELAEAMIVEAREQASARGLEGRTEYHAGDFTDLADTLAPADVTILDKVICCYPDAERLVHCSLAKTRRVYAFTLPRNRWYTRLGVGLIASGMRLIGSRFRPYVYDPEHIARWVTAAGFRMSFEAKTLVWLTRIYTRGDPEAERRLPSRLVSAADDVGRCTEPTQAGG</sequence>
<evidence type="ECO:0000313" key="2">
    <source>
        <dbReference type="EMBL" id="BAU49662.1"/>
    </source>
</evidence>
<dbReference type="RefSeq" id="WP_096462042.1">
    <property type="nucleotide sequence ID" value="NZ_AP014936.1"/>
</dbReference>
<feature type="domain" description="Methyltransferase" evidence="1">
    <location>
        <begin position="54"/>
        <end position="134"/>
    </location>
</feature>
<evidence type="ECO:0000259" key="1">
    <source>
        <dbReference type="Pfam" id="PF13649"/>
    </source>
</evidence>
<dbReference type="Gene3D" id="3.40.50.150">
    <property type="entry name" value="Vaccinia Virus protein VP39"/>
    <property type="match status" value="1"/>
</dbReference>
<dbReference type="InterPro" id="IPR029063">
    <property type="entry name" value="SAM-dependent_MTases_sf"/>
</dbReference>
<protein>
    <recommendedName>
        <fullName evidence="1">Methyltransferase domain-containing protein</fullName>
    </recommendedName>
</protein>
<dbReference type="Pfam" id="PF13649">
    <property type="entry name" value="Methyltransf_25"/>
    <property type="match status" value="1"/>
</dbReference>
<dbReference type="CDD" id="cd02440">
    <property type="entry name" value="AdoMet_MTases"/>
    <property type="match status" value="1"/>
</dbReference>
<dbReference type="KEGG" id="sva:SVA_3114"/>
<proteinExistence type="predicted"/>
<dbReference type="AlphaFoldDB" id="A0A1B4VA85"/>
<keyword evidence="3" id="KW-1185">Reference proteome</keyword>
<evidence type="ECO:0000313" key="3">
    <source>
        <dbReference type="Proteomes" id="UP000218899"/>
    </source>
</evidence>
<gene>
    <name evidence="2" type="ORF">SVA_3114</name>
</gene>
<accession>A0A1B4VA85</accession>
<dbReference type="EMBL" id="AP014936">
    <property type="protein sequence ID" value="BAU49662.1"/>
    <property type="molecule type" value="Genomic_DNA"/>
</dbReference>